<dbReference type="Pfam" id="PF01381">
    <property type="entry name" value="HTH_3"/>
    <property type="match status" value="1"/>
</dbReference>
<keyword evidence="1" id="KW-0238">DNA-binding</keyword>
<comment type="caution">
    <text evidence="3">The sequence shown here is derived from an EMBL/GenBank/DDBJ whole genome shotgun (WGS) entry which is preliminary data.</text>
</comment>
<dbReference type="SMART" id="SM00530">
    <property type="entry name" value="HTH_XRE"/>
    <property type="match status" value="1"/>
</dbReference>
<dbReference type="RefSeq" id="WP_099083245.1">
    <property type="nucleotide sequence ID" value="NZ_AWQQ01000056.1"/>
</dbReference>
<dbReference type="SUPFAM" id="SSF47413">
    <property type="entry name" value="lambda repressor-like DNA-binding domains"/>
    <property type="match status" value="1"/>
</dbReference>
<reference evidence="3 4" key="1">
    <citation type="submission" date="2013-09" db="EMBL/GenBank/DDBJ databases">
        <title>Biodegradation of hydrocarbons in the deep terrestrial subsurface : characterization of a microbial consortium composed of two Desulfotomaculum species originating from a deep geological formation.</title>
        <authorList>
            <person name="Aullo T."/>
            <person name="Berlendis S."/>
            <person name="Lascourreges J.-F."/>
            <person name="Dessort D."/>
            <person name="Saint-Laurent S."/>
            <person name="Schraauwers B."/>
            <person name="Mas J."/>
            <person name="Magot M."/>
            <person name="Ranchou-Peyruse A."/>
        </authorList>
    </citation>
    <scope>NUCLEOTIDE SEQUENCE [LARGE SCALE GENOMIC DNA]</scope>
    <source>
        <strain evidence="3 4">Bs107</strain>
    </source>
</reference>
<evidence type="ECO:0000313" key="4">
    <source>
        <dbReference type="Proteomes" id="UP000222564"/>
    </source>
</evidence>
<accession>A0A2C6MEK8</accession>
<gene>
    <name evidence="3" type="ORF">P378_11980</name>
</gene>
<dbReference type="GO" id="GO:0005829">
    <property type="term" value="C:cytosol"/>
    <property type="evidence" value="ECO:0007669"/>
    <property type="project" value="TreeGrafter"/>
</dbReference>
<dbReference type="GO" id="GO:0003700">
    <property type="term" value="F:DNA-binding transcription factor activity"/>
    <property type="evidence" value="ECO:0007669"/>
    <property type="project" value="TreeGrafter"/>
</dbReference>
<dbReference type="AlphaFoldDB" id="A0A2C6MEK8"/>
<feature type="domain" description="HTH cro/C1-type" evidence="2">
    <location>
        <begin position="8"/>
        <end position="62"/>
    </location>
</feature>
<protein>
    <recommendedName>
        <fullName evidence="2">HTH cro/C1-type domain-containing protein</fullName>
    </recommendedName>
</protein>
<dbReference type="InterPro" id="IPR001387">
    <property type="entry name" value="Cro/C1-type_HTH"/>
</dbReference>
<evidence type="ECO:0000259" key="2">
    <source>
        <dbReference type="PROSITE" id="PS50943"/>
    </source>
</evidence>
<dbReference type="Proteomes" id="UP000222564">
    <property type="component" value="Unassembled WGS sequence"/>
</dbReference>
<dbReference type="PROSITE" id="PS50943">
    <property type="entry name" value="HTH_CROC1"/>
    <property type="match status" value="1"/>
</dbReference>
<dbReference type="EMBL" id="AWQQ01000056">
    <property type="protein sequence ID" value="PHJ38054.1"/>
    <property type="molecule type" value="Genomic_DNA"/>
</dbReference>
<name>A0A2C6MEK8_9FIRM</name>
<dbReference type="PANTHER" id="PTHR46797">
    <property type="entry name" value="HTH-TYPE TRANSCRIPTIONAL REGULATOR"/>
    <property type="match status" value="1"/>
</dbReference>
<dbReference type="CDD" id="cd00093">
    <property type="entry name" value="HTH_XRE"/>
    <property type="match status" value="1"/>
</dbReference>
<evidence type="ECO:0000313" key="3">
    <source>
        <dbReference type="EMBL" id="PHJ38054.1"/>
    </source>
</evidence>
<organism evidence="3 4">
    <name type="scientific">Desulforamulus profundi</name>
    <dbReference type="NCBI Taxonomy" id="1383067"/>
    <lineage>
        <taxon>Bacteria</taxon>
        <taxon>Bacillati</taxon>
        <taxon>Bacillota</taxon>
        <taxon>Clostridia</taxon>
        <taxon>Eubacteriales</taxon>
        <taxon>Peptococcaceae</taxon>
        <taxon>Desulforamulus</taxon>
    </lineage>
</organism>
<dbReference type="OrthoDB" id="14949at2"/>
<dbReference type="PANTHER" id="PTHR46797:SF1">
    <property type="entry name" value="METHYLPHOSPHONATE SYNTHASE"/>
    <property type="match status" value="1"/>
</dbReference>
<keyword evidence="4" id="KW-1185">Reference proteome</keyword>
<dbReference type="GO" id="GO:0003677">
    <property type="term" value="F:DNA binding"/>
    <property type="evidence" value="ECO:0007669"/>
    <property type="project" value="UniProtKB-KW"/>
</dbReference>
<dbReference type="InterPro" id="IPR050807">
    <property type="entry name" value="TransReg_Diox_bact_type"/>
</dbReference>
<dbReference type="InterPro" id="IPR010982">
    <property type="entry name" value="Lambda_DNA-bd_dom_sf"/>
</dbReference>
<dbReference type="Gene3D" id="1.10.260.40">
    <property type="entry name" value="lambda repressor-like DNA-binding domains"/>
    <property type="match status" value="1"/>
</dbReference>
<sequence length="74" mass="8053">MNQYGRRIKAFRNAAGMTQTQLAVKTDVDPAHICRIEQGKVACSIALLQKIATTLGVPVSKLLEDDDIPKASNE</sequence>
<evidence type="ECO:0000256" key="1">
    <source>
        <dbReference type="ARBA" id="ARBA00023125"/>
    </source>
</evidence>
<proteinExistence type="predicted"/>